<sequence length="69" mass="7757">MLTLYASIQRRKAGRVKDEELRKLQLLLPIQAPCPPMRPRNIQDFTVDSDCLGSAGTMLADYDIIPKIA</sequence>
<dbReference type="EMBL" id="JAIWYP010000002">
    <property type="protein sequence ID" value="KAH3861585.1"/>
    <property type="molecule type" value="Genomic_DNA"/>
</dbReference>
<evidence type="ECO:0000313" key="2">
    <source>
        <dbReference type="Proteomes" id="UP000828390"/>
    </source>
</evidence>
<protein>
    <submittedName>
        <fullName evidence="1">Uncharacterized protein</fullName>
    </submittedName>
</protein>
<comment type="caution">
    <text evidence="1">The sequence shown here is derived from an EMBL/GenBank/DDBJ whole genome shotgun (WGS) entry which is preliminary data.</text>
</comment>
<keyword evidence="2" id="KW-1185">Reference proteome</keyword>
<evidence type="ECO:0000313" key="1">
    <source>
        <dbReference type="EMBL" id="KAH3861585.1"/>
    </source>
</evidence>
<accession>A0A9D4RCR9</accession>
<reference evidence="1" key="1">
    <citation type="journal article" date="2019" name="bioRxiv">
        <title>The Genome of the Zebra Mussel, Dreissena polymorpha: A Resource for Invasive Species Research.</title>
        <authorList>
            <person name="McCartney M.A."/>
            <person name="Auch B."/>
            <person name="Kono T."/>
            <person name="Mallez S."/>
            <person name="Zhang Y."/>
            <person name="Obille A."/>
            <person name="Becker A."/>
            <person name="Abrahante J.E."/>
            <person name="Garbe J."/>
            <person name="Badalamenti J.P."/>
            <person name="Herman A."/>
            <person name="Mangelson H."/>
            <person name="Liachko I."/>
            <person name="Sullivan S."/>
            <person name="Sone E.D."/>
            <person name="Koren S."/>
            <person name="Silverstein K.A.T."/>
            <person name="Beckman K.B."/>
            <person name="Gohl D.M."/>
        </authorList>
    </citation>
    <scope>NUCLEOTIDE SEQUENCE</scope>
    <source>
        <strain evidence="1">Duluth1</strain>
        <tissue evidence="1">Whole animal</tissue>
    </source>
</reference>
<reference evidence="1" key="2">
    <citation type="submission" date="2020-11" db="EMBL/GenBank/DDBJ databases">
        <authorList>
            <person name="McCartney M.A."/>
            <person name="Auch B."/>
            <person name="Kono T."/>
            <person name="Mallez S."/>
            <person name="Becker A."/>
            <person name="Gohl D.M."/>
            <person name="Silverstein K.A.T."/>
            <person name="Koren S."/>
            <person name="Bechman K.B."/>
            <person name="Herman A."/>
            <person name="Abrahante J.E."/>
            <person name="Garbe J."/>
        </authorList>
    </citation>
    <scope>NUCLEOTIDE SEQUENCE</scope>
    <source>
        <strain evidence="1">Duluth1</strain>
        <tissue evidence="1">Whole animal</tissue>
    </source>
</reference>
<name>A0A9D4RCR9_DREPO</name>
<proteinExistence type="predicted"/>
<organism evidence="1 2">
    <name type="scientific">Dreissena polymorpha</name>
    <name type="common">Zebra mussel</name>
    <name type="synonym">Mytilus polymorpha</name>
    <dbReference type="NCBI Taxonomy" id="45954"/>
    <lineage>
        <taxon>Eukaryota</taxon>
        <taxon>Metazoa</taxon>
        <taxon>Spiralia</taxon>
        <taxon>Lophotrochozoa</taxon>
        <taxon>Mollusca</taxon>
        <taxon>Bivalvia</taxon>
        <taxon>Autobranchia</taxon>
        <taxon>Heteroconchia</taxon>
        <taxon>Euheterodonta</taxon>
        <taxon>Imparidentia</taxon>
        <taxon>Neoheterodontei</taxon>
        <taxon>Myida</taxon>
        <taxon>Dreissenoidea</taxon>
        <taxon>Dreissenidae</taxon>
        <taxon>Dreissena</taxon>
    </lineage>
</organism>
<dbReference type="AlphaFoldDB" id="A0A9D4RCR9"/>
<gene>
    <name evidence="1" type="ORF">DPMN_024517</name>
</gene>
<dbReference type="Proteomes" id="UP000828390">
    <property type="component" value="Unassembled WGS sequence"/>
</dbReference>